<gene>
    <name evidence="1" type="ORF">NCTC8738_01996</name>
</gene>
<sequence>MDREDIILKLKEYISVKENRVVEKETPISNISFALMRDRLVGKGRILEENLNIPYYIIDVKSGFLNKNSAIVFIKWNIDKLEIYAYANEGLINQHTADEVVEYLVEKIINPV</sequence>
<protein>
    <recommendedName>
        <fullName evidence="3">YokE-like PH domain-containing protein</fullName>
    </recommendedName>
</protein>
<evidence type="ECO:0000313" key="1">
    <source>
        <dbReference type="EMBL" id="SQF43167.1"/>
    </source>
</evidence>
<dbReference type="AlphaFoldDB" id="A0AB38G996"/>
<evidence type="ECO:0008006" key="3">
    <source>
        <dbReference type="Google" id="ProtNLM"/>
    </source>
</evidence>
<evidence type="ECO:0000313" key="2">
    <source>
        <dbReference type="Proteomes" id="UP000248954"/>
    </source>
</evidence>
<dbReference type="EMBL" id="LS483348">
    <property type="protein sequence ID" value="SQF43167.1"/>
    <property type="molecule type" value="Genomic_DNA"/>
</dbReference>
<name>A0AB38G996_9STRE</name>
<dbReference type="RefSeq" id="WP_039691287.1">
    <property type="nucleotide sequence ID" value="NZ_CABHMN010000140.1"/>
</dbReference>
<proteinExistence type="predicted"/>
<accession>A0AB38G996</accession>
<organism evidence="1 2">
    <name type="scientific">Streptococcus lutetiensis</name>
    <dbReference type="NCBI Taxonomy" id="150055"/>
    <lineage>
        <taxon>Bacteria</taxon>
        <taxon>Bacillati</taxon>
        <taxon>Bacillota</taxon>
        <taxon>Bacilli</taxon>
        <taxon>Lactobacillales</taxon>
        <taxon>Streptococcaceae</taxon>
        <taxon>Streptococcus</taxon>
    </lineage>
</organism>
<dbReference type="Proteomes" id="UP000248954">
    <property type="component" value="Chromosome 1"/>
</dbReference>
<reference evidence="1 2" key="1">
    <citation type="submission" date="2018-06" db="EMBL/GenBank/DDBJ databases">
        <authorList>
            <consortium name="Pathogen Informatics"/>
            <person name="Doyle S."/>
        </authorList>
    </citation>
    <scope>NUCLEOTIDE SEQUENCE [LARGE SCALE GENOMIC DNA]</scope>
    <source>
        <strain evidence="1 2">NCTC8738</strain>
    </source>
</reference>